<feature type="transmembrane region" description="Helical" evidence="1">
    <location>
        <begin position="9"/>
        <end position="32"/>
    </location>
</feature>
<proteinExistence type="predicted"/>
<sequence length="54" mass="6137">MYVNISTRFLLLGLAKSFIINFSCLFYCHIVAMDFGVLAAMVQADRDIFEVCIL</sequence>
<organism evidence="2">
    <name type="scientific">Siphoviridae sp. cteDy1</name>
    <dbReference type="NCBI Taxonomy" id="2825587"/>
    <lineage>
        <taxon>Viruses</taxon>
        <taxon>Duplodnaviria</taxon>
        <taxon>Heunggongvirae</taxon>
        <taxon>Uroviricota</taxon>
        <taxon>Caudoviricetes</taxon>
    </lineage>
</organism>
<dbReference type="EMBL" id="BK016192">
    <property type="protein sequence ID" value="DAG01405.1"/>
    <property type="molecule type" value="Genomic_DNA"/>
</dbReference>
<accession>A0A8S5V3X3</accession>
<name>A0A8S5V3X3_9CAUD</name>
<evidence type="ECO:0000313" key="2">
    <source>
        <dbReference type="EMBL" id="DAG01405.1"/>
    </source>
</evidence>
<keyword evidence="1" id="KW-0472">Membrane</keyword>
<keyword evidence="1" id="KW-0812">Transmembrane</keyword>
<protein>
    <submittedName>
        <fullName evidence="2">Uncharacterized protein</fullName>
    </submittedName>
</protein>
<evidence type="ECO:0000256" key="1">
    <source>
        <dbReference type="SAM" id="Phobius"/>
    </source>
</evidence>
<reference evidence="2" key="1">
    <citation type="journal article" date="2021" name="Proc. Natl. Acad. Sci. U.S.A.">
        <title>A Catalog of Tens of Thousands of Viruses from Human Metagenomes Reveals Hidden Associations with Chronic Diseases.</title>
        <authorList>
            <person name="Tisza M.J."/>
            <person name="Buck C.B."/>
        </authorList>
    </citation>
    <scope>NUCLEOTIDE SEQUENCE</scope>
    <source>
        <strain evidence="2">CteDy1</strain>
    </source>
</reference>
<keyword evidence="1" id="KW-1133">Transmembrane helix</keyword>